<proteinExistence type="predicted"/>
<organism evidence="1">
    <name type="scientific">marine sediment metagenome</name>
    <dbReference type="NCBI Taxonomy" id="412755"/>
    <lineage>
        <taxon>unclassified sequences</taxon>
        <taxon>metagenomes</taxon>
        <taxon>ecological metagenomes</taxon>
    </lineage>
</organism>
<protein>
    <submittedName>
        <fullName evidence="1">Uncharacterized protein</fullName>
    </submittedName>
</protein>
<comment type="caution">
    <text evidence="1">The sequence shown here is derived from an EMBL/GenBank/DDBJ whole genome shotgun (WGS) entry which is preliminary data.</text>
</comment>
<name>X0Z8S9_9ZZZZ</name>
<dbReference type="AlphaFoldDB" id="X0Z8S9"/>
<gene>
    <name evidence="1" type="ORF">S01H4_14941</name>
</gene>
<evidence type="ECO:0000313" key="1">
    <source>
        <dbReference type="EMBL" id="GAG65579.1"/>
    </source>
</evidence>
<accession>X0Z8S9</accession>
<dbReference type="EMBL" id="BART01006549">
    <property type="protein sequence ID" value="GAG65579.1"/>
    <property type="molecule type" value="Genomic_DNA"/>
</dbReference>
<reference evidence="1" key="1">
    <citation type="journal article" date="2014" name="Front. Microbiol.">
        <title>High frequency of phylogenetically diverse reductive dehalogenase-homologous genes in deep subseafloor sedimentary metagenomes.</title>
        <authorList>
            <person name="Kawai M."/>
            <person name="Futagami T."/>
            <person name="Toyoda A."/>
            <person name="Takaki Y."/>
            <person name="Nishi S."/>
            <person name="Hori S."/>
            <person name="Arai W."/>
            <person name="Tsubouchi T."/>
            <person name="Morono Y."/>
            <person name="Uchiyama I."/>
            <person name="Ito T."/>
            <person name="Fujiyama A."/>
            <person name="Inagaki F."/>
            <person name="Takami H."/>
        </authorList>
    </citation>
    <scope>NUCLEOTIDE SEQUENCE</scope>
    <source>
        <strain evidence="1">Expedition CK06-06</strain>
    </source>
</reference>
<sequence length="159" mass="17700">MPRKRTKEEALERLMDVPDAPGLKGKLGQINRAARLGAAGLILLDPLNRLADEVTVVPYDMIAIPAHEYFRLNSDPTYQIYIRGGETIMPTGGNVQDVQEVVEAVAVEDTPKPRKKTTAYQRKYKKAFAKVKPKHMAKNGKWKKGGFKAAVKAAHKMCK</sequence>